<reference evidence="1" key="3">
    <citation type="submission" date="2023-05" db="EMBL/GenBank/DDBJ databases">
        <authorList>
            <person name="Smith C.H."/>
        </authorList>
    </citation>
    <scope>NUCLEOTIDE SEQUENCE</scope>
    <source>
        <strain evidence="1">CHS0354</strain>
        <tissue evidence="1">Mantle</tissue>
    </source>
</reference>
<evidence type="ECO:0000313" key="2">
    <source>
        <dbReference type="Proteomes" id="UP001195483"/>
    </source>
</evidence>
<protein>
    <submittedName>
        <fullName evidence="1">Uncharacterized protein</fullName>
    </submittedName>
</protein>
<keyword evidence="2" id="KW-1185">Reference proteome</keyword>
<sequence length="157" mass="17992">MEKTRFANNKSKVWPKRTMRFVQPIISGTVDCCLGTNSDNICFLDDMSRLSYVNKDILIAIDSNSHCALERLCTSHNVQQLAADERASYWLHSSRRPGTSQPNAEVLTASKTLKYPPYRYAVMFDPSVRSPARIDKHHIANSRHKLKTGYYFDIDHV</sequence>
<comment type="caution">
    <text evidence="1">The sequence shown here is derived from an EMBL/GenBank/DDBJ whole genome shotgun (WGS) entry which is preliminary data.</text>
</comment>
<evidence type="ECO:0000313" key="1">
    <source>
        <dbReference type="EMBL" id="KAK3597825.1"/>
    </source>
</evidence>
<dbReference type="AlphaFoldDB" id="A0AAE0W2F5"/>
<organism evidence="1 2">
    <name type="scientific">Potamilus streckersoni</name>
    <dbReference type="NCBI Taxonomy" id="2493646"/>
    <lineage>
        <taxon>Eukaryota</taxon>
        <taxon>Metazoa</taxon>
        <taxon>Spiralia</taxon>
        <taxon>Lophotrochozoa</taxon>
        <taxon>Mollusca</taxon>
        <taxon>Bivalvia</taxon>
        <taxon>Autobranchia</taxon>
        <taxon>Heteroconchia</taxon>
        <taxon>Palaeoheterodonta</taxon>
        <taxon>Unionida</taxon>
        <taxon>Unionoidea</taxon>
        <taxon>Unionidae</taxon>
        <taxon>Ambleminae</taxon>
        <taxon>Lampsilini</taxon>
        <taxon>Potamilus</taxon>
    </lineage>
</organism>
<reference evidence="1" key="2">
    <citation type="journal article" date="2021" name="Genome Biol. Evol.">
        <title>Developing a high-quality reference genome for a parasitic bivalve with doubly uniparental inheritance (Bivalvia: Unionida).</title>
        <authorList>
            <person name="Smith C.H."/>
        </authorList>
    </citation>
    <scope>NUCLEOTIDE SEQUENCE</scope>
    <source>
        <strain evidence="1">CHS0354</strain>
        <tissue evidence="1">Mantle</tissue>
    </source>
</reference>
<reference evidence="1" key="1">
    <citation type="journal article" date="2021" name="Genome Biol. Evol.">
        <title>A High-Quality Reference Genome for a Parasitic Bivalve with Doubly Uniparental Inheritance (Bivalvia: Unionida).</title>
        <authorList>
            <person name="Smith C.H."/>
        </authorList>
    </citation>
    <scope>NUCLEOTIDE SEQUENCE</scope>
    <source>
        <strain evidence="1">CHS0354</strain>
    </source>
</reference>
<accession>A0AAE0W2F5</accession>
<proteinExistence type="predicted"/>
<dbReference type="EMBL" id="JAEAOA010001763">
    <property type="protein sequence ID" value="KAK3597825.1"/>
    <property type="molecule type" value="Genomic_DNA"/>
</dbReference>
<name>A0AAE0W2F5_9BIVA</name>
<gene>
    <name evidence="1" type="ORF">CHS0354_029390</name>
</gene>
<dbReference type="Proteomes" id="UP001195483">
    <property type="component" value="Unassembled WGS sequence"/>
</dbReference>